<name>A0A7W2I7K3_9BURK</name>
<dbReference type="Proteomes" id="UP000566711">
    <property type="component" value="Unassembled WGS sequence"/>
</dbReference>
<feature type="signal peptide" evidence="2">
    <location>
        <begin position="1"/>
        <end position="22"/>
    </location>
</feature>
<gene>
    <name evidence="3" type="ORF">H3H36_14320</name>
</gene>
<feature type="compositionally biased region" description="Low complexity" evidence="1">
    <location>
        <begin position="30"/>
        <end position="67"/>
    </location>
</feature>
<accession>A0A7W2I7K3</accession>
<sequence length="210" mass="21491">MRKMVLGVAAAATLLAAWFAPDQDGGVVGPAAATTREPAAATTARPASDAGANAAAGNNGAAAGAAHGAGTNMAGAPADANGGPAPQPWLDLQIHPRVSDDELGNLFAKQSWQPDAPKKVLPPQVPEAAQPARAAAAPTGAPPLPFQFMGRFVEDGKSAWFLQQDGRNVVARPGEKIDDNYLLESAANGVLQFIYLPLNERQTLAVGDNN</sequence>
<dbReference type="RefSeq" id="WP_182218704.1">
    <property type="nucleotide sequence ID" value="NZ_JACEZS010000011.1"/>
</dbReference>
<dbReference type="EMBL" id="JACEZS010000011">
    <property type="protein sequence ID" value="MBA5606529.1"/>
    <property type="molecule type" value="Genomic_DNA"/>
</dbReference>
<evidence type="ECO:0000256" key="2">
    <source>
        <dbReference type="SAM" id="SignalP"/>
    </source>
</evidence>
<reference evidence="3 4" key="1">
    <citation type="submission" date="2020-07" db="EMBL/GenBank/DDBJ databases">
        <title>Novel species isolated from subtropical streams in China.</title>
        <authorList>
            <person name="Lu H."/>
        </authorList>
    </citation>
    <scope>NUCLEOTIDE SEQUENCE [LARGE SCALE GENOMIC DNA]</scope>
    <source>
        <strain evidence="3 4">FT3S</strain>
    </source>
</reference>
<keyword evidence="4" id="KW-1185">Reference proteome</keyword>
<proteinExistence type="predicted"/>
<keyword evidence="2" id="KW-0732">Signal</keyword>
<feature type="chain" id="PRO_5031121960" description="Secretion system X translation initiation factor" evidence="2">
    <location>
        <begin position="23"/>
        <end position="210"/>
    </location>
</feature>
<evidence type="ECO:0000256" key="1">
    <source>
        <dbReference type="SAM" id="MobiDB-lite"/>
    </source>
</evidence>
<evidence type="ECO:0000313" key="4">
    <source>
        <dbReference type="Proteomes" id="UP000566711"/>
    </source>
</evidence>
<organism evidence="3 4">
    <name type="scientific">Rugamonas fusca</name>
    <dbReference type="NCBI Taxonomy" id="2758568"/>
    <lineage>
        <taxon>Bacteria</taxon>
        <taxon>Pseudomonadati</taxon>
        <taxon>Pseudomonadota</taxon>
        <taxon>Betaproteobacteria</taxon>
        <taxon>Burkholderiales</taxon>
        <taxon>Oxalobacteraceae</taxon>
        <taxon>Telluria group</taxon>
        <taxon>Rugamonas</taxon>
    </lineage>
</organism>
<protein>
    <recommendedName>
        <fullName evidence="5">Secretion system X translation initiation factor</fullName>
    </recommendedName>
</protein>
<feature type="region of interest" description="Disordered" evidence="1">
    <location>
        <begin position="29"/>
        <end position="67"/>
    </location>
</feature>
<comment type="caution">
    <text evidence="3">The sequence shown here is derived from an EMBL/GenBank/DDBJ whole genome shotgun (WGS) entry which is preliminary data.</text>
</comment>
<evidence type="ECO:0008006" key="5">
    <source>
        <dbReference type="Google" id="ProtNLM"/>
    </source>
</evidence>
<dbReference type="AlphaFoldDB" id="A0A7W2I7K3"/>
<evidence type="ECO:0000313" key="3">
    <source>
        <dbReference type="EMBL" id="MBA5606529.1"/>
    </source>
</evidence>